<evidence type="ECO:0000256" key="1">
    <source>
        <dbReference type="ARBA" id="ARBA00004141"/>
    </source>
</evidence>
<evidence type="ECO:0000256" key="3">
    <source>
        <dbReference type="ARBA" id="ARBA00022989"/>
    </source>
</evidence>
<dbReference type="InterPro" id="IPR000203">
    <property type="entry name" value="GPS"/>
</dbReference>
<keyword evidence="5" id="KW-1015">Disulfide bond</keyword>
<organism evidence="9 10">
    <name type="scientific">Hydra vulgaris</name>
    <name type="common">Hydra</name>
    <name type="synonym">Hydra attenuata</name>
    <dbReference type="NCBI Taxonomy" id="6087"/>
    <lineage>
        <taxon>Eukaryota</taxon>
        <taxon>Metazoa</taxon>
        <taxon>Cnidaria</taxon>
        <taxon>Hydrozoa</taxon>
        <taxon>Hydroidolina</taxon>
        <taxon>Anthoathecata</taxon>
        <taxon>Aplanulata</taxon>
        <taxon>Hydridae</taxon>
        <taxon>Hydra</taxon>
    </lineage>
</organism>
<feature type="transmembrane region" description="Helical" evidence="6">
    <location>
        <begin position="556"/>
        <end position="578"/>
    </location>
</feature>
<feature type="transmembrane region" description="Helical" evidence="6">
    <location>
        <begin position="590"/>
        <end position="609"/>
    </location>
</feature>
<keyword evidence="10" id="KW-0675">Receptor</keyword>
<dbReference type="PRINTS" id="PR00249">
    <property type="entry name" value="GPCRSECRETIN"/>
</dbReference>
<name>A0ABM4B4W5_HYDVU</name>
<evidence type="ECO:0000259" key="7">
    <source>
        <dbReference type="PROSITE" id="PS50221"/>
    </source>
</evidence>
<dbReference type="PROSITE" id="PS50261">
    <property type="entry name" value="G_PROTEIN_RECEP_F2_4"/>
    <property type="match status" value="1"/>
</dbReference>
<feature type="domain" description="G-protein coupled receptors family 2 profile 2" evidence="8">
    <location>
        <begin position="554"/>
        <end position="795"/>
    </location>
</feature>
<dbReference type="InterPro" id="IPR017981">
    <property type="entry name" value="GPCR_2-like_7TM"/>
</dbReference>
<evidence type="ECO:0000256" key="2">
    <source>
        <dbReference type="ARBA" id="ARBA00022692"/>
    </source>
</evidence>
<proteinExistence type="predicted"/>
<dbReference type="SUPFAM" id="SSF81321">
    <property type="entry name" value="Family A G protein-coupled receptor-like"/>
    <property type="match status" value="1"/>
</dbReference>
<dbReference type="GeneID" id="101237689"/>
<comment type="subcellular location">
    <subcellularLocation>
        <location evidence="1">Membrane</location>
        <topology evidence="1">Multi-pass membrane protein</topology>
    </subcellularLocation>
</comment>
<dbReference type="SMART" id="SM00303">
    <property type="entry name" value="GPS"/>
    <property type="match status" value="1"/>
</dbReference>
<feature type="transmembrane region" description="Helical" evidence="6">
    <location>
        <begin position="700"/>
        <end position="723"/>
    </location>
</feature>
<dbReference type="InterPro" id="IPR053066">
    <property type="entry name" value="ADGR_G7"/>
</dbReference>
<dbReference type="RefSeq" id="XP_065643880.1">
    <property type="nucleotide sequence ID" value="XM_065787808.1"/>
</dbReference>
<dbReference type="Pfam" id="PF01825">
    <property type="entry name" value="GPS"/>
    <property type="match status" value="1"/>
</dbReference>
<dbReference type="InterPro" id="IPR057244">
    <property type="entry name" value="GAIN_B"/>
</dbReference>
<accession>A0ABM4B4W5</accession>
<dbReference type="Pfam" id="PF00002">
    <property type="entry name" value="7tm_2"/>
    <property type="match status" value="1"/>
</dbReference>
<keyword evidence="4 6" id="KW-0472">Membrane</keyword>
<evidence type="ECO:0000313" key="10">
    <source>
        <dbReference type="RefSeq" id="XP_065643880.1"/>
    </source>
</evidence>
<dbReference type="Gene3D" id="1.20.1070.10">
    <property type="entry name" value="Rhodopsin 7-helix transmembrane proteins"/>
    <property type="match status" value="1"/>
</dbReference>
<dbReference type="Proteomes" id="UP001652625">
    <property type="component" value="Chromosome 01"/>
</dbReference>
<evidence type="ECO:0000256" key="6">
    <source>
        <dbReference type="SAM" id="Phobius"/>
    </source>
</evidence>
<sequence length="849" mass="95445">MYFYKQSVLTKVTVELLLHNYENKNSKKASGFGCDVLKLSCDVKFIICIKLGKLSTCINKSSTKVYRQANSINFDNENLVDKQFTRSFTEPYKGIISLFIEARDKDIFSDQLIDEYNSVLNIAVSPESTQCFPYNVTQLGKYKSGSNLRYSVKVYCSQGYYGNDCTRYCDKTSELCNPDSCKEDIFGDDSFKGIYRFNETQVNMTNIIPCKYNEVANVTRKCTSILGTGPYWMDPDFEACDTATNKKLNDLNKIPLCNDELGNSSCWFPDQIIQKANEIVDSSSLITTQQEVSLVSRIINEVVLNSTSAEKISSGMLNLVDKLLEVNSSILSEAQTITNSSRNILSSLDLLAVLMAGDPNATDLNITKSNIALNGRIVNNTNTYITTFQNHEKQMQVIISNEEKSRGMLASILIPGNSFSNTNNSIYSIVYTNPNLFTTNNSLVIKSSTENSTKTGVAASIVLSATVANQMIVNLKSPVLVKFKIINVINLTGKYDCYFWNFTLDYWSNVGCRFVSKYNYTVTCECDHLTNFALIFDVSQDKKTTIKTIGNEASGWISLIGCAVSLVGLFLTALNLVLFKKLRQKLPMKILFCLSMSLMAMLTVFLSGVNRGSSSIFSCHLVAGLLHYFILTSFCWTAVEGLNLYFNFVTIFKTYSPNKFILLSSIFAWGFPLIIIILTASLGGYSDVDAKICIIRHYYFYYGLLTPVAVILLLNFFTFCIVMKKINASKFNKSGHYKHTLYSSRIAFSCSTLLGLSWVFGIFALEKVAKHFQILFVIFNSLQGFFIFVFYIARNPEIQSEWRLLLNKLIVRDKKNHKMGVKNEGYVSDLSKNASENFSNLTDLSVTSK</sequence>
<protein>
    <submittedName>
        <fullName evidence="10">Adhesion G-protein coupled receptor G6 isoform X6</fullName>
    </submittedName>
</protein>
<feature type="transmembrane region" description="Helical" evidence="6">
    <location>
        <begin position="771"/>
        <end position="793"/>
    </location>
</feature>
<dbReference type="PANTHER" id="PTHR47767:SF1">
    <property type="entry name" value="ADHESION G PROTEIN-COUPLED RECEPTOR G7"/>
    <property type="match status" value="1"/>
</dbReference>
<feature type="transmembrane region" description="Helical" evidence="6">
    <location>
        <begin position="744"/>
        <end position="765"/>
    </location>
</feature>
<gene>
    <name evidence="10" type="primary">LOC101237689</name>
</gene>
<evidence type="ECO:0000259" key="8">
    <source>
        <dbReference type="PROSITE" id="PS50261"/>
    </source>
</evidence>
<keyword evidence="3 6" id="KW-1133">Transmembrane helix</keyword>
<feature type="domain" description="GAIN-B" evidence="7">
    <location>
        <begin position="384"/>
        <end position="542"/>
    </location>
</feature>
<dbReference type="PANTHER" id="PTHR47767">
    <property type="entry name" value="ADHESION G PROTEIN-COUPLED RECEPTOR G7"/>
    <property type="match status" value="1"/>
</dbReference>
<dbReference type="Gene3D" id="2.60.40.3510">
    <property type="match status" value="1"/>
</dbReference>
<feature type="transmembrane region" description="Helical" evidence="6">
    <location>
        <begin position="660"/>
        <end position="680"/>
    </location>
</feature>
<evidence type="ECO:0000256" key="5">
    <source>
        <dbReference type="ARBA" id="ARBA00023157"/>
    </source>
</evidence>
<dbReference type="PROSITE" id="PS50221">
    <property type="entry name" value="GAIN_B"/>
    <property type="match status" value="1"/>
</dbReference>
<reference evidence="9" key="1">
    <citation type="submission" date="2025-05" db="UniProtKB">
        <authorList>
            <consortium name="RefSeq"/>
        </authorList>
    </citation>
    <scope>NUCLEOTIDE SEQUENCE [LARGE SCALE GENOMIC DNA]</scope>
</reference>
<dbReference type="CDD" id="cd15040">
    <property type="entry name" value="7tmB2_Adhesion"/>
    <property type="match status" value="1"/>
</dbReference>
<reference evidence="10" key="2">
    <citation type="submission" date="2025-08" db="UniProtKB">
        <authorList>
            <consortium name="RefSeq"/>
        </authorList>
    </citation>
    <scope>IDENTIFICATION</scope>
</reference>
<keyword evidence="9" id="KW-1185">Reference proteome</keyword>
<feature type="transmembrane region" description="Helical" evidence="6">
    <location>
        <begin position="615"/>
        <end position="639"/>
    </location>
</feature>
<dbReference type="InterPro" id="IPR000832">
    <property type="entry name" value="GPCR_2_secretin-like"/>
</dbReference>
<dbReference type="Gene3D" id="2.60.220.50">
    <property type="match status" value="1"/>
</dbReference>
<keyword evidence="2 6" id="KW-0812">Transmembrane</keyword>
<dbReference type="InterPro" id="IPR046338">
    <property type="entry name" value="GAIN_dom_sf"/>
</dbReference>
<evidence type="ECO:0000256" key="4">
    <source>
        <dbReference type="ARBA" id="ARBA00023136"/>
    </source>
</evidence>
<evidence type="ECO:0000313" key="9">
    <source>
        <dbReference type="Proteomes" id="UP001652625"/>
    </source>
</evidence>